<evidence type="ECO:0000259" key="8">
    <source>
        <dbReference type="Pfam" id="PF16841"/>
    </source>
</evidence>
<gene>
    <name evidence="9" type="ORF">LzC2_11250</name>
</gene>
<evidence type="ECO:0000259" key="3">
    <source>
        <dbReference type="Pfam" id="PF07626"/>
    </source>
</evidence>
<dbReference type="Pfam" id="PF07626">
    <property type="entry name" value="PSD3"/>
    <property type="match status" value="1"/>
</dbReference>
<dbReference type="InterPro" id="IPR013036">
    <property type="entry name" value="DUF1587"/>
</dbReference>
<name>A0ABX1VAH0_9PLAN</name>
<dbReference type="InterPro" id="IPR011478">
    <property type="entry name" value="DUF1585"/>
</dbReference>
<dbReference type="InterPro" id="IPR011429">
    <property type="entry name" value="Cyt_c_Planctomycete-type"/>
</dbReference>
<dbReference type="Pfam" id="PF07627">
    <property type="entry name" value="PSCyt3"/>
    <property type="match status" value="1"/>
</dbReference>
<keyword evidence="10" id="KW-1185">Reference proteome</keyword>
<accession>A0ABX1VAH0</accession>
<dbReference type="Pfam" id="PF07624">
    <property type="entry name" value="PSD2"/>
    <property type="match status" value="1"/>
</dbReference>
<feature type="domain" description="Carbohydrate binding module xylan-binding" evidence="8">
    <location>
        <begin position="350"/>
        <end position="432"/>
    </location>
</feature>
<evidence type="ECO:0000259" key="5">
    <source>
        <dbReference type="Pfam" id="PF07631"/>
    </source>
</evidence>
<feature type="domain" description="DUF1592" evidence="5">
    <location>
        <begin position="537"/>
        <end position="664"/>
    </location>
</feature>
<dbReference type="Proteomes" id="UP000609651">
    <property type="component" value="Unassembled WGS sequence"/>
</dbReference>
<sequence>MRIRVFCPNCGVAFTASERHAGKIGRCPSANCGRKLRVPEARPQVVFEPVPAERKSKKRKRSAETAKAGAAVWVKGAVAAGAVLALAVGFFALQSGEEAADLAAPSELRVAARPAPVQPPATPITSAAAGLQPSLNVGAAAPQMVLAAMVEPKLTFEEGVGAFLKTHCIDCHGPDYAEADINLGTVNSADDLRAERDKWERILAIVRVGAMPPSEMDQPTAEERAAAVDWIDRALHEVNCEIVNDPGRVTVRRLNRSEYDNTVRDLLGVELTLSDDFPADDVGNGFDNQGDVLTLPPLLLEKYLHAAEKIAGQAIVGDPNSLLKTSKEYGNRSIQSMEEKFKFPAHGDYTIRILANAQQAGPEKAKYEATLAGIPFAKVTLSGDRTQEVFERTVPVKPGEHTLKIKFTNDFYKPDAKLDRNLYIEAIEVIGPLGTRPENLPETHEAIVTAVPETAGGVKNAAAEVFRPLVSRAYRRPATDLEIARLASLVESVVRDGRTFEEGVQLGLQAVLSSPHFLFRIERDPTDARPGEPVGVNDYELASRLSYFLWSSMPDEELFQLAEEGRLGDDAVLAQQVDRMLNDPKSEALVEGFFAQWLNLQLLDEFQPDGRMFGPYWTSATKAAMRRETELFCREIVREDLPVKTFLDADFTFVNPRLAEYYGVPWDGKTGDAMEKYYAENLPGFIKKDGDRLKRERRRRAYAFRNEDVFKRVSLPDNRRGILTHGSILALTSNPVGTSPVKRGKWILDNILGTPPPPAPPNVPALEETQEANKDLSLRDALAKHREDPGCASCHAVMDPLGFAFEHFDAVGQWREKDGRFEIDASGELPDGTTFEGATELVAVLDGRSDEFVTHFTRQLMTYGLGRGMEWFDRCSVDEVVEATRPNGHRFRDLVRGIVLSDPFRKRSAESIAAN</sequence>
<dbReference type="Pfam" id="PF07637">
    <property type="entry name" value="PSD5"/>
    <property type="match status" value="1"/>
</dbReference>
<keyword evidence="1" id="KW-1133">Transmembrane helix</keyword>
<evidence type="ECO:0000259" key="6">
    <source>
        <dbReference type="Pfam" id="PF07635"/>
    </source>
</evidence>
<feature type="domain" description="DUF1585" evidence="2">
    <location>
        <begin position="831"/>
        <end position="904"/>
    </location>
</feature>
<evidence type="ECO:0000259" key="4">
    <source>
        <dbReference type="Pfam" id="PF07627"/>
    </source>
</evidence>
<evidence type="ECO:0000256" key="1">
    <source>
        <dbReference type="SAM" id="Phobius"/>
    </source>
</evidence>
<comment type="caution">
    <text evidence="9">The sequence shown here is derived from an EMBL/GenBank/DDBJ whole genome shotgun (WGS) entry which is preliminary data.</text>
</comment>
<keyword evidence="1" id="KW-0812">Transmembrane</keyword>
<proteinExistence type="predicted"/>
<dbReference type="InterPro" id="IPR031768">
    <property type="entry name" value="CBM60_xylan-bd"/>
</dbReference>
<feature type="domain" description="DUF1595" evidence="7">
    <location>
        <begin position="462"/>
        <end position="522"/>
    </location>
</feature>
<feature type="domain" description="DUF1587" evidence="3">
    <location>
        <begin position="252"/>
        <end position="315"/>
    </location>
</feature>
<dbReference type="EMBL" id="WTPX01000024">
    <property type="protein sequence ID" value="NNJ25063.1"/>
    <property type="molecule type" value="Genomic_DNA"/>
</dbReference>
<keyword evidence="1" id="KW-0472">Membrane</keyword>
<reference evidence="9 10" key="1">
    <citation type="journal article" date="2020" name="Syst. Appl. Microbiol.">
        <title>Alienimonas chondri sp. nov., a novel planctomycete isolated from the biofilm of the red alga Chondrus crispus.</title>
        <authorList>
            <person name="Vitorino I."/>
            <person name="Albuquerque L."/>
            <person name="Wiegand S."/>
            <person name="Kallscheuer N."/>
            <person name="da Costa M.S."/>
            <person name="Lobo-da-Cunha A."/>
            <person name="Jogler C."/>
            <person name="Lage O.M."/>
        </authorList>
    </citation>
    <scope>NUCLEOTIDE SEQUENCE [LARGE SCALE GENOMIC DNA]</scope>
    <source>
        <strain evidence="9 10">LzC2</strain>
    </source>
</reference>
<organism evidence="9 10">
    <name type="scientific">Alienimonas chondri</name>
    <dbReference type="NCBI Taxonomy" id="2681879"/>
    <lineage>
        <taxon>Bacteria</taxon>
        <taxon>Pseudomonadati</taxon>
        <taxon>Planctomycetota</taxon>
        <taxon>Planctomycetia</taxon>
        <taxon>Planctomycetales</taxon>
        <taxon>Planctomycetaceae</taxon>
        <taxon>Alienimonas</taxon>
    </lineage>
</organism>
<dbReference type="InterPro" id="IPR013043">
    <property type="entry name" value="DUF1595"/>
</dbReference>
<evidence type="ECO:0000259" key="2">
    <source>
        <dbReference type="Pfam" id="PF07624"/>
    </source>
</evidence>
<protein>
    <recommendedName>
        <fullName evidence="11">DUF1592 domain-containing protein</fullName>
    </recommendedName>
</protein>
<evidence type="ECO:0008006" key="11">
    <source>
        <dbReference type="Google" id="ProtNLM"/>
    </source>
</evidence>
<dbReference type="SUPFAM" id="SSF46626">
    <property type="entry name" value="Cytochrome c"/>
    <property type="match status" value="1"/>
</dbReference>
<dbReference type="InterPro" id="IPR036909">
    <property type="entry name" value="Cyt_c-like_dom_sf"/>
</dbReference>
<dbReference type="Pfam" id="PF07635">
    <property type="entry name" value="PSCyt1"/>
    <property type="match status" value="1"/>
</dbReference>
<dbReference type="Gene3D" id="2.60.60.40">
    <property type="match status" value="1"/>
</dbReference>
<evidence type="ECO:0000313" key="10">
    <source>
        <dbReference type="Proteomes" id="UP000609651"/>
    </source>
</evidence>
<feature type="domain" description="Cytochrome C Planctomycete-type" evidence="6">
    <location>
        <begin position="168"/>
        <end position="215"/>
    </location>
</feature>
<dbReference type="Pfam" id="PF16841">
    <property type="entry name" value="CBM60"/>
    <property type="match status" value="1"/>
</dbReference>
<dbReference type="InterPro" id="IPR013039">
    <property type="entry name" value="DUF1588"/>
</dbReference>
<dbReference type="Pfam" id="PF07631">
    <property type="entry name" value="PSD4"/>
    <property type="match status" value="1"/>
</dbReference>
<feature type="transmembrane region" description="Helical" evidence="1">
    <location>
        <begin position="68"/>
        <end position="93"/>
    </location>
</feature>
<dbReference type="InterPro" id="IPR013042">
    <property type="entry name" value="DUF1592"/>
</dbReference>
<evidence type="ECO:0000313" key="9">
    <source>
        <dbReference type="EMBL" id="NNJ25063.1"/>
    </source>
</evidence>
<feature type="domain" description="DUF1588" evidence="4">
    <location>
        <begin position="719"/>
        <end position="818"/>
    </location>
</feature>
<evidence type="ECO:0000259" key="7">
    <source>
        <dbReference type="Pfam" id="PF07637"/>
    </source>
</evidence>